<comment type="caution">
    <text evidence="3">The sequence shown here is derived from an EMBL/GenBank/DDBJ whole genome shotgun (WGS) entry which is preliminary data.</text>
</comment>
<dbReference type="SUPFAM" id="SSF53850">
    <property type="entry name" value="Periplasmic binding protein-like II"/>
    <property type="match status" value="1"/>
</dbReference>
<dbReference type="Pfam" id="PF16868">
    <property type="entry name" value="NMT1_3"/>
    <property type="match status" value="1"/>
</dbReference>
<organism evidence="3">
    <name type="scientific">Thiolapillus brandeum</name>
    <dbReference type="NCBI Taxonomy" id="1076588"/>
    <lineage>
        <taxon>Bacteria</taxon>
        <taxon>Pseudomonadati</taxon>
        <taxon>Pseudomonadota</taxon>
        <taxon>Gammaproteobacteria</taxon>
        <taxon>Chromatiales</taxon>
        <taxon>Sedimenticolaceae</taxon>
        <taxon>Thiolapillus</taxon>
    </lineage>
</organism>
<reference evidence="3" key="1">
    <citation type="journal article" date="2020" name="mSystems">
        <title>Genome- and Community-Level Interaction Insights into Carbon Utilization and Element Cycling Functions of Hydrothermarchaeota in Hydrothermal Sediment.</title>
        <authorList>
            <person name="Zhou Z."/>
            <person name="Liu Y."/>
            <person name="Xu W."/>
            <person name="Pan J."/>
            <person name="Luo Z.H."/>
            <person name="Li M."/>
        </authorList>
    </citation>
    <scope>NUCLEOTIDE SEQUENCE [LARGE SCALE GENOMIC DNA]</scope>
    <source>
        <strain evidence="3">HyVt-535</strain>
    </source>
</reference>
<keyword evidence="2" id="KW-0472">Membrane</keyword>
<evidence type="ECO:0000256" key="1">
    <source>
        <dbReference type="SAM" id="MobiDB-lite"/>
    </source>
</evidence>
<name>A0A7C5MV77_9GAMM</name>
<feature type="transmembrane region" description="Helical" evidence="2">
    <location>
        <begin position="24"/>
        <end position="43"/>
    </location>
</feature>
<dbReference type="Proteomes" id="UP000886100">
    <property type="component" value="Unassembled WGS sequence"/>
</dbReference>
<dbReference type="AlphaFoldDB" id="A0A7C5MV77"/>
<keyword evidence="2" id="KW-0812">Transmembrane</keyword>
<dbReference type="PANTHER" id="PTHR42941">
    <property type="entry name" value="SLL1037 PROTEIN"/>
    <property type="match status" value="1"/>
</dbReference>
<proteinExistence type="predicted"/>
<keyword evidence="2" id="KW-1133">Transmembrane helix</keyword>
<accession>A0A7C5MV77</accession>
<evidence type="ECO:0000313" key="3">
    <source>
        <dbReference type="EMBL" id="HHH13418.1"/>
    </source>
</evidence>
<dbReference type="PANTHER" id="PTHR42941:SF1">
    <property type="entry name" value="SLL1037 PROTEIN"/>
    <property type="match status" value="1"/>
</dbReference>
<feature type="region of interest" description="Disordered" evidence="1">
    <location>
        <begin position="442"/>
        <end position="478"/>
    </location>
</feature>
<feature type="transmembrane region" description="Helical" evidence="2">
    <location>
        <begin position="346"/>
        <end position="365"/>
    </location>
</feature>
<dbReference type="InterPro" id="IPR011852">
    <property type="entry name" value="TRAP_TAXI"/>
</dbReference>
<dbReference type="Gene3D" id="3.40.190.10">
    <property type="entry name" value="Periplasmic binding protein-like II"/>
    <property type="match status" value="2"/>
</dbReference>
<evidence type="ECO:0000256" key="2">
    <source>
        <dbReference type="SAM" id="Phobius"/>
    </source>
</evidence>
<sequence length="478" mass="52800">MEIPKARRGALKGGKRTHRSQLRFYLPLGGLVALGFLFALRFVEPAPPRQVVIAAGEPGGAYMVHAQRYAALLAKEGIVLKVLRTSGSVENLELLEQGKVDLAFVQGGVAERQSRDGALRGLASLYYEPLWLFVREGLVLPGRIPALKRLEISLGPEGSGTRVLVSQLFLDNGLPLEGEGLLALPSPEAAGRLKSGEIDAAFFVASPASATVRELLHHPGVRPVSFERAAAYARRYSWLRELVLPEGAEDLARNLPDRDLHLLATTASLLTREELHPAIVSLFMQVLKKEHGDGGWFEAPGEFPSARYLSVPLDEEARRFYDHGPPFLQRYLPFWAASFIDRMKIMLLPMLGLLLPLFKVAPPLYRWRMRARIYRWYDELEEVDQRAVTAPAEALDGLLATLRRLEEEVRDVKVPLAFSDQLYHLRLHIDFVRREVRRRLSRPALPGGSDLGPATAPESGGTAGTNSNPGAGDTAGRG</sequence>
<gene>
    <name evidence="3" type="ORF">ENJ98_04215</name>
</gene>
<dbReference type="EMBL" id="DROM01000260">
    <property type="protein sequence ID" value="HHH13418.1"/>
    <property type="molecule type" value="Genomic_DNA"/>
</dbReference>
<protein>
    <submittedName>
        <fullName evidence="3">C4-dicarboxylate ABC transporter substrate-binding protein</fullName>
    </submittedName>
</protein>